<evidence type="ECO:0000313" key="3">
    <source>
        <dbReference type="EMBL" id="CAL6099010.1"/>
    </source>
</evidence>
<proteinExistence type="predicted"/>
<name>A0AA86PQY8_9EUKA</name>
<sequence>MLNQQQNYKIQQEADFERENEQNRIIYELQLQIDKIKPEIINVLDQHNQILEKLPFTVPDICRTTEDDIFSENTNFCMTTTRFDQMALRMLDMRPCLDELELDLLRSRCEDAYTELQHHVDRNNRLLADIRQNIMQIPEDIQDLMKKADKDLEQTSKQIVTLCTVDDNHTPECKDQEEINSLLKSSILRSAQNAAKDPVTEPITEEKDEPIQLDASAIIDAPIQIIIKSPSKEKQKLAREESENFEVVCEPRVVFVEEGEKLVNSLDAHDEDLE</sequence>
<reference evidence="1" key="1">
    <citation type="submission" date="2023-06" db="EMBL/GenBank/DDBJ databases">
        <authorList>
            <person name="Kurt Z."/>
        </authorList>
    </citation>
    <scope>NUCLEOTIDE SEQUENCE</scope>
</reference>
<organism evidence="1">
    <name type="scientific">Hexamita inflata</name>
    <dbReference type="NCBI Taxonomy" id="28002"/>
    <lineage>
        <taxon>Eukaryota</taxon>
        <taxon>Metamonada</taxon>
        <taxon>Diplomonadida</taxon>
        <taxon>Hexamitidae</taxon>
        <taxon>Hexamitinae</taxon>
        <taxon>Hexamita</taxon>
    </lineage>
</organism>
<dbReference type="EMBL" id="CAXDID020000515">
    <property type="protein sequence ID" value="CAL6099010.1"/>
    <property type="molecule type" value="Genomic_DNA"/>
</dbReference>
<accession>A0AA86PQY8</accession>
<evidence type="ECO:0000313" key="1">
    <source>
        <dbReference type="EMBL" id="CAI9939542.1"/>
    </source>
</evidence>
<dbReference type="AlphaFoldDB" id="A0AA86PQY8"/>
<gene>
    <name evidence="1" type="ORF">HINF_LOCUS27187</name>
    <name evidence="2" type="ORF">HINF_LOCUS50682</name>
    <name evidence="3" type="ORF">HINF_LOCUS69878</name>
</gene>
<reference evidence="2 4" key="2">
    <citation type="submission" date="2024-07" db="EMBL/GenBank/DDBJ databases">
        <authorList>
            <person name="Akdeniz Z."/>
        </authorList>
    </citation>
    <scope>NUCLEOTIDE SEQUENCE [LARGE SCALE GENOMIC DNA]</scope>
</reference>
<keyword evidence="4" id="KW-1185">Reference proteome</keyword>
<dbReference type="Proteomes" id="UP001642409">
    <property type="component" value="Unassembled WGS sequence"/>
</dbReference>
<dbReference type="EMBL" id="CATOUU010000665">
    <property type="protein sequence ID" value="CAI9939542.1"/>
    <property type="molecule type" value="Genomic_DNA"/>
</dbReference>
<protein>
    <submittedName>
        <fullName evidence="2">Hypothetical_protein</fullName>
    </submittedName>
</protein>
<comment type="caution">
    <text evidence="1">The sequence shown here is derived from an EMBL/GenBank/DDBJ whole genome shotgun (WGS) entry which is preliminary data.</text>
</comment>
<evidence type="ECO:0000313" key="2">
    <source>
        <dbReference type="EMBL" id="CAL6063117.1"/>
    </source>
</evidence>
<evidence type="ECO:0000313" key="4">
    <source>
        <dbReference type="Proteomes" id="UP001642409"/>
    </source>
</evidence>
<dbReference type="EMBL" id="CAXDID020000244">
    <property type="protein sequence ID" value="CAL6063117.1"/>
    <property type="molecule type" value="Genomic_DNA"/>
</dbReference>